<dbReference type="RefSeq" id="WP_026800904.1">
    <property type="nucleotide sequence ID" value="NZ_AULI01000011.1"/>
</dbReference>
<dbReference type="Gene3D" id="3.90.79.10">
    <property type="entry name" value="Nucleoside Triphosphate Pyrophosphohydrolase"/>
    <property type="match status" value="1"/>
</dbReference>
<dbReference type="AlphaFoldDB" id="A0A0A5I5M2"/>
<keyword evidence="4 7" id="KW-0378">Hydrolase</keyword>
<dbReference type="OrthoDB" id="9787880at2"/>
<evidence type="ECO:0000313" key="8">
    <source>
        <dbReference type="Proteomes" id="UP000030528"/>
    </source>
</evidence>
<dbReference type="InterPro" id="IPR000086">
    <property type="entry name" value="NUDIX_hydrolase_dom"/>
</dbReference>
<gene>
    <name evidence="7" type="ORF">N781_05420</name>
</gene>
<evidence type="ECO:0000256" key="1">
    <source>
        <dbReference type="ARBA" id="ARBA00001946"/>
    </source>
</evidence>
<accession>A0A0A5I5M2</accession>
<keyword evidence="5" id="KW-0460">Magnesium</keyword>
<evidence type="ECO:0000313" key="7">
    <source>
        <dbReference type="EMBL" id="KGX91127.1"/>
    </source>
</evidence>
<name>A0A0A5I5M2_9BACI</name>
<evidence type="ECO:0000259" key="6">
    <source>
        <dbReference type="PROSITE" id="PS51462"/>
    </source>
</evidence>
<dbReference type="eggNOG" id="COG1051">
    <property type="taxonomic scope" value="Bacteria"/>
</dbReference>
<dbReference type="GO" id="GO:0046872">
    <property type="term" value="F:metal ion binding"/>
    <property type="evidence" value="ECO:0007669"/>
    <property type="project" value="UniProtKB-KW"/>
</dbReference>
<keyword evidence="3" id="KW-0479">Metal-binding</keyword>
<organism evidence="7 8">
    <name type="scientific">Pontibacillus halophilus JSM 076056 = DSM 19796</name>
    <dbReference type="NCBI Taxonomy" id="1385510"/>
    <lineage>
        <taxon>Bacteria</taxon>
        <taxon>Bacillati</taxon>
        <taxon>Bacillota</taxon>
        <taxon>Bacilli</taxon>
        <taxon>Bacillales</taxon>
        <taxon>Bacillaceae</taxon>
        <taxon>Pontibacillus</taxon>
    </lineage>
</organism>
<comment type="similarity">
    <text evidence="2">Belongs to the Nudix hydrolase family.</text>
</comment>
<protein>
    <submittedName>
        <fullName evidence="7">NUDIX hydrolase</fullName>
    </submittedName>
</protein>
<feature type="domain" description="Nudix hydrolase" evidence="6">
    <location>
        <begin position="1"/>
        <end position="125"/>
    </location>
</feature>
<evidence type="ECO:0000256" key="2">
    <source>
        <dbReference type="ARBA" id="ARBA00005582"/>
    </source>
</evidence>
<dbReference type="PANTHER" id="PTHR43758">
    <property type="entry name" value="7,8-DIHYDRO-8-OXOGUANINE TRIPHOSPHATASE"/>
    <property type="match status" value="1"/>
</dbReference>
<dbReference type="Pfam" id="PF00293">
    <property type="entry name" value="NUDIX"/>
    <property type="match status" value="1"/>
</dbReference>
<dbReference type="GO" id="GO:0005737">
    <property type="term" value="C:cytoplasm"/>
    <property type="evidence" value="ECO:0007669"/>
    <property type="project" value="TreeGrafter"/>
</dbReference>
<sequence>MITKIGAAIINEGKLLVVSKKKHPDQYMLPGGKPENGENEIGTLKRELFEELQIEVTSHEKLGTYRTTSMFDDEELHLTVYLTEIEGQPTPSSEIDAFQWISIEDEEACADFGSGIRHFTLPLLRERMSS</sequence>
<keyword evidence="8" id="KW-1185">Reference proteome</keyword>
<evidence type="ECO:0000256" key="3">
    <source>
        <dbReference type="ARBA" id="ARBA00022723"/>
    </source>
</evidence>
<evidence type="ECO:0000256" key="4">
    <source>
        <dbReference type="ARBA" id="ARBA00022801"/>
    </source>
</evidence>
<comment type="caution">
    <text evidence="7">The sequence shown here is derived from an EMBL/GenBank/DDBJ whole genome shotgun (WGS) entry which is preliminary data.</text>
</comment>
<evidence type="ECO:0000256" key="5">
    <source>
        <dbReference type="ARBA" id="ARBA00022842"/>
    </source>
</evidence>
<dbReference type="InterPro" id="IPR015797">
    <property type="entry name" value="NUDIX_hydrolase-like_dom_sf"/>
</dbReference>
<proteinExistence type="inferred from homology"/>
<reference evidence="7 8" key="1">
    <citation type="submission" date="2013-08" db="EMBL/GenBank/DDBJ databases">
        <authorList>
            <person name="Huang J."/>
            <person name="Wang G."/>
        </authorList>
    </citation>
    <scope>NUCLEOTIDE SEQUENCE [LARGE SCALE GENOMIC DNA]</scope>
    <source>
        <strain evidence="7 8">JSM 076056</strain>
    </source>
</reference>
<dbReference type="STRING" id="1385510.GCA_000425205_02574"/>
<dbReference type="SUPFAM" id="SSF55811">
    <property type="entry name" value="Nudix"/>
    <property type="match status" value="1"/>
</dbReference>
<dbReference type="CDD" id="cd04690">
    <property type="entry name" value="NUDIX_Hydrolase"/>
    <property type="match status" value="1"/>
</dbReference>
<dbReference type="EMBL" id="AVPE01000011">
    <property type="protein sequence ID" value="KGX91127.1"/>
    <property type="molecule type" value="Genomic_DNA"/>
</dbReference>
<dbReference type="PROSITE" id="PS51462">
    <property type="entry name" value="NUDIX"/>
    <property type="match status" value="1"/>
</dbReference>
<dbReference type="GO" id="GO:0016818">
    <property type="term" value="F:hydrolase activity, acting on acid anhydrides, in phosphorus-containing anhydrides"/>
    <property type="evidence" value="ECO:0007669"/>
    <property type="project" value="TreeGrafter"/>
</dbReference>
<dbReference type="PANTHER" id="PTHR43758:SF8">
    <property type="entry name" value="8-OXO-DGTP DIPHOSPHATASE YTKD-RELATED"/>
    <property type="match status" value="1"/>
</dbReference>
<comment type="cofactor">
    <cofactor evidence="1">
        <name>Mg(2+)</name>
        <dbReference type="ChEBI" id="CHEBI:18420"/>
    </cofactor>
</comment>
<dbReference type="Proteomes" id="UP000030528">
    <property type="component" value="Unassembled WGS sequence"/>
</dbReference>